<evidence type="ECO:0000313" key="3">
    <source>
        <dbReference type="Proteomes" id="UP000241546"/>
    </source>
</evidence>
<evidence type="ECO:0000313" key="2">
    <source>
        <dbReference type="EMBL" id="PTB70084.1"/>
    </source>
</evidence>
<reference evidence="3" key="1">
    <citation type="submission" date="2016-07" db="EMBL/GenBank/DDBJ databases">
        <title>Multiple horizontal gene transfer events from other fungi enriched the ability of initially mycotrophic Trichoderma (Ascomycota) to feed on dead plant biomass.</title>
        <authorList>
            <consortium name="DOE Joint Genome Institute"/>
            <person name="Atanasova L."/>
            <person name="Chenthamara K."/>
            <person name="Zhang J."/>
            <person name="Grujic M."/>
            <person name="Henrissat B."/>
            <person name="Kuo A."/>
            <person name="Aerts A."/>
            <person name="Salamov A."/>
            <person name="Lipzen A."/>
            <person name="Labutti K."/>
            <person name="Barry K."/>
            <person name="Miao Y."/>
            <person name="Rahimi M.J."/>
            <person name="Shen Q."/>
            <person name="Grigoriev I.V."/>
            <person name="Kubicek C.P."/>
            <person name="Druzhinina I.S."/>
        </authorList>
    </citation>
    <scope>NUCLEOTIDE SEQUENCE [LARGE SCALE GENOMIC DNA]</scope>
    <source>
        <strain evidence="3">TUCIM 6016</strain>
    </source>
</reference>
<dbReference type="EMBL" id="KZ680208">
    <property type="protein sequence ID" value="PTB70084.1"/>
    <property type="molecule type" value="Genomic_DNA"/>
</dbReference>
<dbReference type="AlphaFoldDB" id="A0A2T4BL89"/>
<keyword evidence="3" id="KW-1185">Reference proteome</keyword>
<feature type="coiled-coil region" evidence="1">
    <location>
        <begin position="5"/>
        <end position="39"/>
    </location>
</feature>
<dbReference type="Proteomes" id="UP000241546">
    <property type="component" value="Unassembled WGS sequence"/>
</dbReference>
<name>A0A2T4BL89_9HYPO</name>
<gene>
    <name evidence="2" type="ORF">BBK36DRAFT_17417</name>
</gene>
<protein>
    <submittedName>
        <fullName evidence="2">Uncharacterized protein</fullName>
    </submittedName>
</protein>
<dbReference type="GeneID" id="36605958"/>
<keyword evidence="1" id="KW-0175">Coiled coil</keyword>
<evidence type="ECO:0000256" key="1">
    <source>
        <dbReference type="SAM" id="Coils"/>
    </source>
</evidence>
<dbReference type="OrthoDB" id="4900125at2759"/>
<dbReference type="RefSeq" id="XP_024753404.1">
    <property type="nucleotide sequence ID" value="XM_024897840.1"/>
</dbReference>
<accession>A0A2T4BL89</accession>
<organism evidence="2 3">
    <name type="scientific">Trichoderma citrinoviride</name>
    <dbReference type="NCBI Taxonomy" id="58853"/>
    <lineage>
        <taxon>Eukaryota</taxon>
        <taxon>Fungi</taxon>
        <taxon>Dikarya</taxon>
        <taxon>Ascomycota</taxon>
        <taxon>Pezizomycotina</taxon>
        <taxon>Sordariomycetes</taxon>
        <taxon>Hypocreomycetidae</taxon>
        <taxon>Hypocreales</taxon>
        <taxon>Hypocreaceae</taxon>
        <taxon>Trichoderma</taxon>
    </lineage>
</organism>
<proteinExistence type="predicted"/>
<sequence length="221" mass="25097">MNTAIRELAKRTLELRTNVAALQNDISAVQQQVNQLSNSLAPAAPSEPEVQPSSPPDVLPLYARRIGFANHTEVEAAYNRNPADFIVQVKAALSDSLVPYLWDNAESVSRMKRFFTDAGITLDLLELGEVQNKNFRSVAEYDLVVRGDMVVRHLRAHNWVREEFVLFWTLLEICRQYGIVRQARLHTAKLRQTDALQHGETSSLLSNPAYYNPEVTLSYRF</sequence>